<organism evidence="2 3">
    <name type="scientific">Araneus ventricosus</name>
    <name type="common">Orbweaver spider</name>
    <name type="synonym">Epeira ventricosa</name>
    <dbReference type="NCBI Taxonomy" id="182803"/>
    <lineage>
        <taxon>Eukaryota</taxon>
        <taxon>Metazoa</taxon>
        <taxon>Ecdysozoa</taxon>
        <taxon>Arthropoda</taxon>
        <taxon>Chelicerata</taxon>
        <taxon>Arachnida</taxon>
        <taxon>Araneae</taxon>
        <taxon>Araneomorphae</taxon>
        <taxon>Entelegynae</taxon>
        <taxon>Araneoidea</taxon>
        <taxon>Araneidae</taxon>
        <taxon>Araneus</taxon>
    </lineage>
</organism>
<proteinExistence type="predicted"/>
<feature type="region of interest" description="Disordered" evidence="1">
    <location>
        <begin position="13"/>
        <end position="65"/>
    </location>
</feature>
<dbReference type="EMBL" id="BGPR01000757">
    <property type="protein sequence ID" value="GBM34348.1"/>
    <property type="molecule type" value="Genomic_DNA"/>
</dbReference>
<sequence length="86" mass="9903">MVARLRVNRLAAEAVSSPWCRRPPQQRSRQAVGRIATCTDPASNKRPPQKRQNGSPTENRPFAPRHRLRQLFTERNLSFNEPNNIT</sequence>
<accession>A0A4Y2F1E5</accession>
<name>A0A4Y2F1E5_ARAVE</name>
<keyword evidence="3" id="KW-1185">Reference proteome</keyword>
<evidence type="ECO:0000313" key="3">
    <source>
        <dbReference type="Proteomes" id="UP000499080"/>
    </source>
</evidence>
<comment type="caution">
    <text evidence="2">The sequence shown here is derived from an EMBL/GenBank/DDBJ whole genome shotgun (WGS) entry which is preliminary data.</text>
</comment>
<protein>
    <submittedName>
        <fullName evidence="2">Uncharacterized protein</fullName>
    </submittedName>
</protein>
<evidence type="ECO:0000256" key="1">
    <source>
        <dbReference type="SAM" id="MobiDB-lite"/>
    </source>
</evidence>
<dbReference type="AlphaFoldDB" id="A0A4Y2F1E5"/>
<reference evidence="2 3" key="1">
    <citation type="journal article" date="2019" name="Sci. Rep.">
        <title>Orb-weaving spider Araneus ventricosus genome elucidates the spidroin gene catalogue.</title>
        <authorList>
            <person name="Kono N."/>
            <person name="Nakamura H."/>
            <person name="Ohtoshi R."/>
            <person name="Moran D.A.P."/>
            <person name="Shinohara A."/>
            <person name="Yoshida Y."/>
            <person name="Fujiwara M."/>
            <person name="Mori M."/>
            <person name="Tomita M."/>
            <person name="Arakawa K."/>
        </authorList>
    </citation>
    <scope>NUCLEOTIDE SEQUENCE [LARGE SCALE GENOMIC DNA]</scope>
</reference>
<evidence type="ECO:0000313" key="2">
    <source>
        <dbReference type="EMBL" id="GBM34348.1"/>
    </source>
</evidence>
<dbReference type="Proteomes" id="UP000499080">
    <property type="component" value="Unassembled WGS sequence"/>
</dbReference>
<gene>
    <name evidence="2" type="ORF">AVEN_211885_1</name>
</gene>